<keyword evidence="1" id="KW-0677">Repeat</keyword>
<feature type="repeat" description="ANK" evidence="3">
    <location>
        <begin position="804"/>
        <end position="826"/>
    </location>
</feature>
<feature type="repeat" description="ANK" evidence="3">
    <location>
        <begin position="770"/>
        <end position="794"/>
    </location>
</feature>
<accession>U1GLQ5</accession>
<dbReference type="GeneID" id="19239302"/>
<dbReference type="PROSITE" id="PS50297">
    <property type="entry name" value="ANK_REP_REGION"/>
    <property type="match status" value="5"/>
</dbReference>
<dbReference type="GO" id="GO:0005634">
    <property type="term" value="C:nucleus"/>
    <property type="evidence" value="ECO:0007669"/>
    <property type="project" value="TreeGrafter"/>
</dbReference>
<dbReference type="SUPFAM" id="SSF52540">
    <property type="entry name" value="P-loop containing nucleoside triphosphate hydrolases"/>
    <property type="match status" value="1"/>
</dbReference>
<dbReference type="Gene3D" id="3.40.50.300">
    <property type="entry name" value="P-loop containing nucleotide triphosphate hydrolases"/>
    <property type="match status" value="1"/>
</dbReference>
<dbReference type="EMBL" id="KE721034">
    <property type="protein sequence ID" value="ERF72836.1"/>
    <property type="molecule type" value="Genomic_DNA"/>
</dbReference>
<feature type="repeat" description="ANK" evidence="3">
    <location>
        <begin position="940"/>
        <end position="962"/>
    </location>
</feature>
<dbReference type="Pfam" id="PF12796">
    <property type="entry name" value="Ank_2"/>
    <property type="match status" value="2"/>
</dbReference>
<dbReference type="PROSITE" id="PS50088">
    <property type="entry name" value="ANK_REPEAT"/>
    <property type="match status" value="5"/>
</dbReference>
<feature type="domain" description="GPI inositol-deacylase winged helix" evidence="4">
    <location>
        <begin position="546"/>
        <end position="628"/>
    </location>
</feature>
<dbReference type="HOGENOM" id="CLU_000288_34_3_1"/>
<dbReference type="PANTHER" id="PTHR24193:SF121">
    <property type="entry name" value="ADA2A-CONTAINING COMPLEX COMPONENT 3, ISOFORM D"/>
    <property type="match status" value="1"/>
</dbReference>
<dbReference type="Pfam" id="PF00023">
    <property type="entry name" value="Ank"/>
    <property type="match status" value="1"/>
</dbReference>
<dbReference type="InterPro" id="IPR036770">
    <property type="entry name" value="Ankyrin_rpt-contain_sf"/>
</dbReference>
<dbReference type="AlphaFoldDB" id="U1GLQ5"/>
<dbReference type="InterPro" id="IPR056884">
    <property type="entry name" value="NPHP3-like_N"/>
</dbReference>
<evidence type="ECO:0000256" key="2">
    <source>
        <dbReference type="ARBA" id="ARBA00023043"/>
    </source>
</evidence>
<feature type="domain" description="Nephrocystin 3-like N-terminal" evidence="5">
    <location>
        <begin position="278"/>
        <end position="419"/>
    </location>
</feature>
<evidence type="ECO:0000259" key="5">
    <source>
        <dbReference type="Pfam" id="PF24883"/>
    </source>
</evidence>
<dbReference type="RefSeq" id="XP_007801558.1">
    <property type="nucleotide sequence ID" value="XM_007803367.1"/>
</dbReference>
<dbReference type="Pfam" id="PF24883">
    <property type="entry name" value="NPHP3_N"/>
    <property type="match status" value="1"/>
</dbReference>
<dbReference type="OrthoDB" id="1577640at2759"/>
<evidence type="ECO:0000256" key="3">
    <source>
        <dbReference type="PROSITE-ProRule" id="PRU00023"/>
    </source>
</evidence>
<dbReference type="SUPFAM" id="SSF48403">
    <property type="entry name" value="Ankyrin repeat"/>
    <property type="match status" value="1"/>
</dbReference>
<sequence length="1129" mass="126537">MSYVLANASRLRPDIRLAQAVSQFEADLSSEQKNSFRTYRSQSCDSPPDPSDVMRLTAEIDCRVSGKVGGGRCFGPRLTNFLQGVQQFAALGDIIVGGSQNLIACGVWSLVRMSLLLIVNFSSYLEKLSTLLMTVGRSAPRYQRMALLYSRSKDLQSHLSEYFIVVVRLCHQLLKFTQKSMFGQIASTLSDSDMKTYQSDLDLWAKMIKGEVNLLMAKKIEEEAEENSRFRALSSKVSKSVSLRQKIKTNLFVLNSCSMYDYEATWKQIRKVGNATLFNRTAEYQDWKGRTDSCTLMYTGKLGSGKSVSLANIVDDLNLHVRKKDIVVAYFFCRHDVSESLKARTVLGSLARQLLLSVPDLTMVVELLGETSPALDFDGLFRLLQRALPPNCKAYFILDGLDECNDAERNIMISQLRKLQEIFALLLCVSLRLEPNNASKMCSEQLTAARITSIPYDNPDIAAFIGAELESCIESKKLVIGNPALILEIQDALLKGSQGMFLWVVLQIESLCAMKTDGAIRQALADLPRDLSETFSRILRKSEGLGKPYQKLILELVTVAHRPMTTEELREALSVVPGDAVWNPAKLLNDIYLTLACCGSLVTVDEEELTVRLVHHSVKQFLLDGFKDSTNISFTMDSAETKMADIIVTYLNYGVFETQLSTLVVPQIMTGLVPSRIICSTLDSSNSVRSLALKLLKFSKRPDYDIGKTLAETSTLFSSRSVDDFHFYAYAKLYWLQHIGYISEHEPGMYDLLLRLFRGNAVNTNVTDEDGQTPLSSAANKGHDAVVKALLDSGRVDPNQRDLTGQTPLSSAAKNGHEAVVRELLDCHRVDPNQRDSVGRTPFWWAIEKRHESIITVLLNSNKVDKNTKDQTGRTPLSWAVEHKHKDVIRVLLNSSKVDANQRDDRGRTPLSYAIKNGHKAVIRMLLDSGRVDPNQRDLTGQTPLSSAAKNGHEAVVRELLDCHRVDPNLKDLTGWTPLLWATKNGHEAVVRELLDCHRVDPNLKDLTGWTPLLWATKNGHEAVVRELLNCHTVDANLADDKGQTPLWWAAKIGYETIVRMLLDSGRVDVDQEESERQTAVYWATKNGHETVVQMLQDHKRAESEKDSLFRFPWSARTTEQQEVIGLAY</sequence>
<evidence type="ECO:0000313" key="6">
    <source>
        <dbReference type="EMBL" id="ERF72836.1"/>
    </source>
</evidence>
<name>U1GLQ5_ENDPU</name>
<evidence type="ECO:0000256" key="1">
    <source>
        <dbReference type="ARBA" id="ARBA00022737"/>
    </source>
</evidence>
<dbReference type="Gene3D" id="1.25.40.20">
    <property type="entry name" value="Ankyrin repeat-containing domain"/>
    <property type="match status" value="3"/>
</dbReference>
<dbReference type="Proteomes" id="UP000019373">
    <property type="component" value="Unassembled WGS sequence"/>
</dbReference>
<feature type="repeat" description="ANK" evidence="3">
    <location>
        <begin position="1042"/>
        <end position="1066"/>
    </location>
</feature>
<dbReference type="GO" id="GO:0045944">
    <property type="term" value="P:positive regulation of transcription by RNA polymerase II"/>
    <property type="evidence" value="ECO:0007669"/>
    <property type="project" value="TreeGrafter"/>
</dbReference>
<keyword evidence="7" id="KW-1185">Reference proteome</keyword>
<dbReference type="GO" id="GO:0000976">
    <property type="term" value="F:transcription cis-regulatory region binding"/>
    <property type="evidence" value="ECO:0007669"/>
    <property type="project" value="TreeGrafter"/>
</dbReference>
<evidence type="ECO:0000313" key="7">
    <source>
        <dbReference type="Proteomes" id="UP000019373"/>
    </source>
</evidence>
<dbReference type="InterPro" id="IPR050663">
    <property type="entry name" value="Ankyrin-SOCS_Box"/>
</dbReference>
<dbReference type="InterPro" id="IPR054471">
    <property type="entry name" value="GPIID_WHD"/>
</dbReference>
<gene>
    <name evidence="6" type="ORF">EPUS_04271</name>
</gene>
<dbReference type="InterPro" id="IPR002110">
    <property type="entry name" value="Ankyrin_rpt"/>
</dbReference>
<dbReference type="PANTHER" id="PTHR24193">
    <property type="entry name" value="ANKYRIN REPEAT PROTEIN"/>
    <property type="match status" value="1"/>
</dbReference>
<dbReference type="SMART" id="SM00248">
    <property type="entry name" value="ANK"/>
    <property type="match status" value="10"/>
</dbReference>
<evidence type="ECO:0000259" key="4">
    <source>
        <dbReference type="Pfam" id="PF22939"/>
    </source>
</evidence>
<feature type="repeat" description="ANK" evidence="3">
    <location>
        <begin position="906"/>
        <end position="930"/>
    </location>
</feature>
<dbReference type="eggNOG" id="KOG0504">
    <property type="taxonomic scope" value="Eukaryota"/>
</dbReference>
<dbReference type="Pfam" id="PF22939">
    <property type="entry name" value="WHD_GPIID"/>
    <property type="match status" value="1"/>
</dbReference>
<proteinExistence type="predicted"/>
<dbReference type="OMA" id="IFMTAGR"/>
<protein>
    <submittedName>
        <fullName evidence="6">Uncharacterized protein</fullName>
    </submittedName>
</protein>
<organism evidence="6 7">
    <name type="scientific">Endocarpon pusillum (strain Z07020 / HMAS-L-300199)</name>
    <name type="common">Lichen-forming fungus</name>
    <dbReference type="NCBI Taxonomy" id="1263415"/>
    <lineage>
        <taxon>Eukaryota</taxon>
        <taxon>Fungi</taxon>
        <taxon>Dikarya</taxon>
        <taxon>Ascomycota</taxon>
        <taxon>Pezizomycotina</taxon>
        <taxon>Eurotiomycetes</taxon>
        <taxon>Chaetothyriomycetidae</taxon>
        <taxon>Verrucariales</taxon>
        <taxon>Verrucariaceae</taxon>
        <taxon>Endocarpon</taxon>
    </lineage>
</organism>
<keyword evidence="2 3" id="KW-0040">ANK repeat</keyword>
<dbReference type="Pfam" id="PF13637">
    <property type="entry name" value="Ank_4"/>
    <property type="match status" value="1"/>
</dbReference>
<reference evidence="7" key="1">
    <citation type="journal article" date="2014" name="BMC Genomics">
        <title>Genome characteristics reveal the impact of lichenization on lichen-forming fungus Endocarpon pusillum Hedwig (Verrucariales, Ascomycota).</title>
        <authorList>
            <person name="Wang Y.-Y."/>
            <person name="Liu B."/>
            <person name="Zhang X.-Y."/>
            <person name="Zhou Q.-M."/>
            <person name="Zhang T."/>
            <person name="Li H."/>
            <person name="Yu Y.-F."/>
            <person name="Zhang X.-L."/>
            <person name="Hao X.-Y."/>
            <person name="Wang M."/>
            <person name="Wang L."/>
            <person name="Wei J.-C."/>
        </authorList>
    </citation>
    <scope>NUCLEOTIDE SEQUENCE [LARGE SCALE GENOMIC DNA]</scope>
    <source>
        <strain evidence="7">Z07020 / HMAS-L-300199</strain>
    </source>
</reference>
<dbReference type="InterPro" id="IPR027417">
    <property type="entry name" value="P-loop_NTPase"/>
</dbReference>